<evidence type="ECO:0008006" key="3">
    <source>
        <dbReference type="Google" id="ProtNLM"/>
    </source>
</evidence>
<keyword evidence="2" id="KW-1185">Reference proteome</keyword>
<dbReference type="Proteomes" id="UP000028725">
    <property type="component" value="Unassembled WGS sequence"/>
</dbReference>
<dbReference type="InterPro" id="IPR018684">
    <property type="entry name" value="DUF2171"/>
</dbReference>
<sequence length="73" mass="7956">MIDPGELHEGMTVRDAQGHKLGTVANLGATHLELEQGWPARRDYAVSLHLVERIEGQDIILHAPSAAPLPPEE</sequence>
<dbReference type="STRING" id="394096.DB31_4795"/>
<organism evidence="1 2">
    <name type="scientific">Hyalangium minutum</name>
    <dbReference type="NCBI Taxonomy" id="394096"/>
    <lineage>
        <taxon>Bacteria</taxon>
        <taxon>Pseudomonadati</taxon>
        <taxon>Myxococcota</taxon>
        <taxon>Myxococcia</taxon>
        <taxon>Myxococcales</taxon>
        <taxon>Cystobacterineae</taxon>
        <taxon>Archangiaceae</taxon>
        <taxon>Hyalangium</taxon>
    </lineage>
</organism>
<evidence type="ECO:0000313" key="1">
    <source>
        <dbReference type="EMBL" id="KFE60882.1"/>
    </source>
</evidence>
<dbReference type="Pfam" id="PF09939">
    <property type="entry name" value="DUF2171"/>
    <property type="match status" value="1"/>
</dbReference>
<dbReference type="OrthoDB" id="5519663at2"/>
<reference evidence="1 2" key="1">
    <citation type="submission" date="2014-04" db="EMBL/GenBank/DDBJ databases">
        <title>Genome assembly of Hyalangium minutum DSM 14724.</title>
        <authorList>
            <person name="Sharma G."/>
            <person name="Subramanian S."/>
        </authorList>
    </citation>
    <scope>NUCLEOTIDE SEQUENCE [LARGE SCALE GENOMIC DNA]</scope>
    <source>
        <strain evidence="1 2">DSM 14724</strain>
    </source>
</reference>
<comment type="caution">
    <text evidence="1">The sequence shown here is derived from an EMBL/GenBank/DDBJ whole genome shotgun (WGS) entry which is preliminary data.</text>
</comment>
<accession>A0A085VZL9</accession>
<dbReference type="EMBL" id="JMCB01000028">
    <property type="protein sequence ID" value="KFE60882.1"/>
    <property type="molecule type" value="Genomic_DNA"/>
</dbReference>
<dbReference type="AlphaFoldDB" id="A0A085VZL9"/>
<protein>
    <recommendedName>
        <fullName evidence="3">DUF2171 domain-containing protein</fullName>
    </recommendedName>
</protein>
<name>A0A085VZL9_9BACT</name>
<dbReference type="RefSeq" id="WP_044198865.1">
    <property type="nucleotide sequence ID" value="NZ_JMCB01000028.1"/>
</dbReference>
<proteinExistence type="predicted"/>
<evidence type="ECO:0000313" key="2">
    <source>
        <dbReference type="Proteomes" id="UP000028725"/>
    </source>
</evidence>
<gene>
    <name evidence="1" type="ORF">DB31_4795</name>
</gene>